<dbReference type="SUPFAM" id="SSF53187">
    <property type="entry name" value="Zn-dependent exopeptidases"/>
    <property type="match status" value="1"/>
</dbReference>
<gene>
    <name evidence="4" type="ORF">GF339_05735</name>
</gene>
<dbReference type="Pfam" id="PF07687">
    <property type="entry name" value="M20_dimer"/>
    <property type="match status" value="1"/>
</dbReference>
<dbReference type="Pfam" id="PF01546">
    <property type="entry name" value="Peptidase_M20"/>
    <property type="match status" value="1"/>
</dbReference>
<dbReference type="Proteomes" id="UP000649604">
    <property type="component" value="Unassembled WGS sequence"/>
</dbReference>
<dbReference type="Gene3D" id="3.40.630.10">
    <property type="entry name" value="Zn peptidases"/>
    <property type="match status" value="1"/>
</dbReference>
<proteinExistence type="predicted"/>
<dbReference type="InterPro" id="IPR002933">
    <property type="entry name" value="Peptidase_M20"/>
</dbReference>
<name>A0A9D5JTV1_9BACT</name>
<dbReference type="PANTHER" id="PTHR43808">
    <property type="entry name" value="ACETYLORNITHINE DEACETYLASE"/>
    <property type="match status" value="1"/>
</dbReference>
<dbReference type="GO" id="GO:0046872">
    <property type="term" value="F:metal ion binding"/>
    <property type="evidence" value="ECO:0007669"/>
    <property type="project" value="UniProtKB-KW"/>
</dbReference>
<keyword evidence="2" id="KW-0378">Hydrolase</keyword>
<accession>A0A9D5JTV1</accession>
<comment type="caution">
    <text evidence="4">The sequence shown here is derived from an EMBL/GenBank/DDBJ whole genome shotgun (WGS) entry which is preliminary data.</text>
</comment>
<dbReference type="Gene3D" id="3.30.70.360">
    <property type="match status" value="1"/>
</dbReference>
<dbReference type="EMBL" id="WJJP01000177">
    <property type="protein sequence ID" value="MBD3324065.1"/>
    <property type="molecule type" value="Genomic_DNA"/>
</dbReference>
<dbReference type="GO" id="GO:0016787">
    <property type="term" value="F:hydrolase activity"/>
    <property type="evidence" value="ECO:0007669"/>
    <property type="project" value="UniProtKB-KW"/>
</dbReference>
<evidence type="ECO:0000256" key="2">
    <source>
        <dbReference type="ARBA" id="ARBA00022801"/>
    </source>
</evidence>
<sequence>MNTQLYADLVQAIDIARVSEHLKAMIAIKSENPFHEDPRPGYREQEMGEYYAEQMHQLGLDVTTKDVRPSRPNVFGRRQGTAGQTTLMLEGHLDTARTDGYPDAYEVKEEGGKIFGRGACDMKAGLAAYLEVVRLLKEADIRLKGALILTGVMDEEFQMIGAKDVGMHGPKADWGIVGEPCDLTICPASKGRVSTYINTFGKAAHSSVPECGENAIIRMGRVIHAFADYNDELLHRQPHPLLGHGRFNLGVIQGGVQVNMVPDSCGLEVDRRTLPGESQDSVYQELRQRLNPLQADDPAFRYEITDPTWLVPANDVSPSAPIVQSLLAAYAQVLSRPTEVAGFVAASDAPHFGFPTVICGPGAIAQAHTVCEFVAVEQLVQAVQMYLWVVLDLLA</sequence>
<dbReference type="SUPFAM" id="SSF55031">
    <property type="entry name" value="Bacterial exopeptidase dimerisation domain"/>
    <property type="match status" value="1"/>
</dbReference>
<organism evidence="4 5">
    <name type="scientific">candidate division KSB3 bacterium</name>
    <dbReference type="NCBI Taxonomy" id="2044937"/>
    <lineage>
        <taxon>Bacteria</taxon>
        <taxon>candidate division KSB3</taxon>
    </lineage>
</organism>
<evidence type="ECO:0000313" key="5">
    <source>
        <dbReference type="Proteomes" id="UP000649604"/>
    </source>
</evidence>
<dbReference type="InterPro" id="IPR036264">
    <property type="entry name" value="Bact_exopeptidase_dim_dom"/>
</dbReference>
<keyword evidence="1" id="KW-0479">Metal-binding</keyword>
<feature type="domain" description="Peptidase M20 dimerisation" evidence="3">
    <location>
        <begin position="189"/>
        <end position="296"/>
    </location>
</feature>
<evidence type="ECO:0000256" key="1">
    <source>
        <dbReference type="ARBA" id="ARBA00022723"/>
    </source>
</evidence>
<evidence type="ECO:0000259" key="3">
    <source>
        <dbReference type="Pfam" id="PF07687"/>
    </source>
</evidence>
<dbReference type="InterPro" id="IPR011650">
    <property type="entry name" value="Peptidase_M20_dimer"/>
</dbReference>
<evidence type="ECO:0000313" key="4">
    <source>
        <dbReference type="EMBL" id="MBD3324065.1"/>
    </source>
</evidence>
<protein>
    <submittedName>
        <fullName evidence="4">M20/M25/M40 family metallo-hydrolase</fullName>
    </submittedName>
</protein>
<dbReference type="AlphaFoldDB" id="A0A9D5JTV1"/>
<dbReference type="CDD" id="cd08659">
    <property type="entry name" value="M20_ArgE_DapE-like"/>
    <property type="match status" value="1"/>
</dbReference>
<dbReference type="InterPro" id="IPR050072">
    <property type="entry name" value="Peptidase_M20A"/>
</dbReference>
<reference evidence="4" key="1">
    <citation type="submission" date="2019-11" db="EMBL/GenBank/DDBJ databases">
        <title>Microbial mats filling the niche in hypersaline microbial mats.</title>
        <authorList>
            <person name="Wong H.L."/>
            <person name="Macleod F.I."/>
            <person name="White R.A. III"/>
            <person name="Burns B.P."/>
        </authorList>
    </citation>
    <scope>NUCLEOTIDE SEQUENCE</scope>
    <source>
        <strain evidence="4">Rbin_158</strain>
    </source>
</reference>